<gene>
    <name evidence="14" type="primary">LOC115622692</name>
</gene>
<dbReference type="PRINTS" id="PR00114">
    <property type="entry name" value="STPHPHTASE"/>
</dbReference>
<dbReference type="GO" id="GO:0004722">
    <property type="term" value="F:protein serine/threonine phosphatase activity"/>
    <property type="evidence" value="ECO:0007669"/>
    <property type="project" value="UniProtKB-EC"/>
</dbReference>
<evidence type="ECO:0000256" key="8">
    <source>
        <dbReference type="ARBA" id="ARBA00047761"/>
    </source>
</evidence>
<dbReference type="GO" id="GO:0046872">
    <property type="term" value="F:metal ion binding"/>
    <property type="evidence" value="ECO:0007669"/>
    <property type="project" value="UniProtKB-KW"/>
</dbReference>
<comment type="catalytic activity">
    <reaction evidence="8">
        <text>O-phospho-L-seryl-[protein] + H2O = L-seryl-[protein] + phosphate</text>
        <dbReference type="Rhea" id="RHEA:20629"/>
        <dbReference type="Rhea" id="RHEA-COMP:9863"/>
        <dbReference type="Rhea" id="RHEA-COMP:11604"/>
        <dbReference type="ChEBI" id="CHEBI:15377"/>
        <dbReference type="ChEBI" id="CHEBI:29999"/>
        <dbReference type="ChEBI" id="CHEBI:43474"/>
        <dbReference type="ChEBI" id="CHEBI:83421"/>
        <dbReference type="EC" id="3.1.3.16"/>
    </reaction>
</comment>
<comment type="subcellular location">
    <subcellularLocation>
        <location evidence="7">Cell projection</location>
        <location evidence="7">Pseudopodium</location>
    </subcellularLocation>
</comment>
<dbReference type="GO" id="GO:0007060">
    <property type="term" value="P:male meiosis chromosome segregation"/>
    <property type="evidence" value="ECO:0007669"/>
    <property type="project" value="UniProtKB-ARBA"/>
</dbReference>
<dbReference type="Gene3D" id="3.60.21.10">
    <property type="match status" value="1"/>
</dbReference>
<feature type="domain" description="Serine/threonine specific protein phosphatases" evidence="12">
    <location>
        <begin position="118"/>
        <end position="123"/>
    </location>
</feature>
<dbReference type="PANTHER" id="PTHR11668">
    <property type="entry name" value="SERINE/THREONINE PROTEIN PHOSPHATASE"/>
    <property type="match status" value="1"/>
</dbReference>
<protein>
    <recommendedName>
        <fullName evidence="11">Serine/threonine-protein phosphatase</fullName>
        <ecNumber evidence="11">3.1.3.16</ecNumber>
    </recommendedName>
</protein>
<evidence type="ECO:0000313" key="13">
    <source>
        <dbReference type="Proteomes" id="UP000504634"/>
    </source>
</evidence>
<dbReference type="GO" id="GO:0005737">
    <property type="term" value="C:cytoplasm"/>
    <property type="evidence" value="ECO:0007669"/>
    <property type="project" value="TreeGrafter"/>
</dbReference>
<dbReference type="OrthoDB" id="7880081at2759"/>
<evidence type="ECO:0000256" key="6">
    <source>
        <dbReference type="ARBA" id="ARBA00023211"/>
    </source>
</evidence>
<dbReference type="SUPFAM" id="SSF56300">
    <property type="entry name" value="Metallo-dependent phosphatases"/>
    <property type="match status" value="1"/>
</dbReference>
<dbReference type="GO" id="GO:0005634">
    <property type="term" value="C:nucleus"/>
    <property type="evidence" value="ECO:0007669"/>
    <property type="project" value="TreeGrafter"/>
</dbReference>
<dbReference type="InterPro" id="IPR004843">
    <property type="entry name" value="Calcineurin-like_PHP"/>
</dbReference>
<dbReference type="GeneID" id="115622692"/>
<dbReference type="FunFam" id="3.60.21.10:FF:000026">
    <property type="entry name" value="Serine/threonine-protein phosphatase"/>
    <property type="match status" value="1"/>
</dbReference>
<dbReference type="SMART" id="SM00156">
    <property type="entry name" value="PP2Ac"/>
    <property type="match status" value="1"/>
</dbReference>
<comment type="catalytic activity">
    <reaction evidence="9 11">
        <text>O-phospho-L-threonyl-[protein] + H2O = L-threonyl-[protein] + phosphate</text>
        <dbReference type="Rhea" id="RHEA:47004"/>
        <dbReference type="Rhea" id="RHEA-COMP:11060"/>
        <dbReference type="Rhea" id="RHEA-COMP:11605"/>
        <dbReference type="ChEBI" id="CHEBI:15377"/>
        <dbReference type="ChEBI" id="CHEBI:30013"/>
        <dbReference type="ChEBI" id="CHEBI:43474"/>
        <dbReference type="ChEBI" id="CHEBI:61977"/>
        <dbReference type="EC" id="3.1.3.16"/>
    </reaction>
</comment>
<comment type="similarity">
    <text evidence="2 11">Belongs to the PPP phosphatase family.</text>
</comment>
<keyword evidence="13" id="KW-1185">Reference proteome</keyword>
<dbReference type="RefSeq" id="XP_030372578.1">
    <property type="nucleotide sequence ID" value="XM_030516718.1"/>
</dbReference>
<dbReference type="Proteomes" id="UP000504634">
    <property type="component" value="Unplaced"/>
</dbReference>
<dbReference type="InterPro" id="IPR050341">
    <property type="entry name" value="PP1_catalytic_subunit"/>
</dbReference>
<evidence type="ECO:0000256" key="1">
    <source>
        <dbReference type="ARBA" id="ARBA00001936"/>
    </source>
</evidence>
<dbReference type="AlphaFoldDB" id="A0A6J2TBS4"/>
<keyword evidence="4 11" id="KW-0378">Hydrolase</keyword>
<dbReference type="InterPro" id="IPR029052">
    <property type="entry name" value="Metallo-depent_PP-like"/>
</dbReference>
<dbReference type="EC" id="3.1.3.16" evidence="11"/>
<organism evidence="13 14">
    <name type="scientific">Drosophila lebanonensis</name>
    <name type="common">Fruit fly</name>
    <name type="synonym">Scaptodrosophila lebanonensis</name>
    <dbReference type="NCBI Taxonomy" id="7225"/>
    <lineage>
        <taxon>Eukaryota</taxon>
        <taxon>Metazoa</taxon>
        <taxon>Ecdysozoa</taxon>
        <taxon>Arthropoda</taxon>
        <taxon>Hexapoda</taxon>
        <taxon>Insecta</taxon>
        <taxon>Pterygota</taxon>
        <taxon>Neoptera</taxon>
        <taxon>Endopterygota</taxon>
        <taxon>Diptera</taxon>
        <taxon>Brachycera</taxon>
        <taxon>Muscomorpha</taxon>
        <taxon>Ephydroidea</taxon>
        <taxon>Drosophilidae</taxon>
        <taxon>Scaptodrosophila</taxon>
    </lineage>
</organism>
<keyword evidence="5" id="KW-0904">Protein phosphatase</keyword>
<evidence type="ECO:0000256" key="7">
    <source>
        <dbReference type="ARBA" id="ARBA00037818"/>
    </source>
</evidence>
<evidence type="ECO:0000259" key="12">
    <source>
        <dbReference type="PROSITE" id="PS00125"/>
    </source>
</evidence>
<dbReference type="PANTHER" id="PTHR11668:SF300">
    <property type="entry name" value="SERINE_THREONINE-PROTEIN PHOSPHATASE"/>
    <property type="match status" value="1"/>
</dbReference>
<dbReference type="GO" id="GO:0018991">
    <property type="term" value="P:egg-laying behavior"/>
    <property type="evidence" value="ECO:0007669"/>
    <property type="project" value="UniProtKB-ARBA"/>
</dbReference>
<evidence type="ECO:0000256" key="3">
    <source>
        <dbReference type="ARBA" id="ARBA00022723"/>
    </source>
</evidence>
<dbReference type="InterPro" id="IPR006186">
    <property type="entry name" value="Ser/Thr-sp_prot-phosphatase"/>
</dbReference>
<comment type="cofactor">
    <cofactor evidence="1">
        <name>Mn(2+)</name>
        <dbReference type="ChEBI" id="CHEBI:29035"/>
    </cofactor>
</comment>
<evidence type="ECO:0000256" key="11">
    <source>
        <dbReference type="RuleBase" id="RU004273"/>
    </source>
</evidence>
<dbReference type="Pfam" id="PF00149">
    <property type="entry name" value="Metallophos"/>
    <property type="match status" value="1"/>
</dbReference>
<keyword evidence="6" id="KW-0464">Manganese</keyword>
<keyword evidence="3" id="KW-0479">Metal-binding</keyword>
<dbReference type="GO" id="GO:0031143">
    <property type="term" value="C:pseudopodium"/>
    <property type="evidence" value="ECO:0007669"/>
    <property type="project" value="UniProtKB-SubCell"/>
</dbReference>
<dbReference type="GO" id="GO:0031272">
    <property type="term" value="P:regulation of pseudopodium assembly"/>
    <property type="evidence" value="ECO:0007669"/>
    <property type="project" value="UniProtKB-ARBA"/>
</dbReference>
<dbReference type="Pfam" id="PF16891">
    <property type="entry name" value="STPPase_N"/>
    <property type="match status" value="1"/>
</dbReference>
<name>A0A6J2TBS4_DROLE</name>
<reference evidence="14" key="1">
    <citation type="submission" date="2025-08" db="UniProtKB">
        <authorList>
            <consortium name="RefSeq"/>
        </authorList>
    </citation>
    <scope>IDENTIFICATION</scope>
    <source>
        <strain evidence="14">11010-0011.00</strain>
        <tissue evidence="14">Whole body</tissue>
    </source>
</reference>
<evidence type="ECO:0000256" key="10">
    <source>
        <dbReference type="ARBA" id="ARBA00054219"/>
    </source>
</evidence>
<evidence type="ECO:0000313" key="14">
    <source>
        <dbReference type="RefSeq" id="XP_030372578.1"/>
    </source>
</evidence>
<dbReference type="GO" id="GO:0097723">
    <property type="term" value="P:amoeboid sperm motility"/>
    <property type="evidence" value="ECO:0007669"/>
    <property type="project" value="UniProtKB-ARBA"/>
</dbReference>
<comment type="function">
    <text evidence="10">Probable phosphatase which plays a redundant role with gsp-4 in spermatogenesis by regulating sister chromatid segregation during meiosis. In addition, involved in sperm motility by controlling the dynamic disassembly of major sperm proteins (MSP) in the spermatozoan pseudopodium.</text>
</comment>
<dbReference type="InterPro" id="IPR031675">
    <property type="entry name" value="STPPase_N"/>
</dbReference>
<evidence type="ECO:0000256" key="9">
    <source>
        <dbReference type="ARBA" id="ARBA00048336"/>
    </source>
</evidence>
<evidence type="ECO:0000256" key="4">
    <source>
        <dbReference type="ARBA" id="ARBA00022801"/>
    </source>
</evidence>
<accession>A0A6J2TBS4</accession>
<evidence type="ECO:0000256" key="2">
    <source>
        <dbReference type="ARBA" id="ARBA00008294"/>
    </source>
</evidence>
<evidence type="ECO:0000256" key="5">
    <source>
        <dbReference type="ARBA" id="ARBA00022912"/>
    </source>
</evidence>
<proteinExistence type="inferred from homology"/>
<sequence length="314" mass="36155">MLSQPKIDDMIRLLEGGFRQRSRFIKLLKEDINAVCAKARDIFLSQPMCLRLSPPICIVGDLHGQFEDLLRILKSTGTPPEKHYLFLGNYVDRGQNSIETITLLLCYKIKYPDCVFMLRGNHESQALNRIHGFHDECQRRYSHKLWLAFVACYSCMPVCAVVGEKIFCCHGGLSPHLLNIDQINKLKRPTDVSENSLLCDLLWADPDRMTYGWRPNCRGVSVTFGRDIVDRFLARHHFELICRGHQVVEDGFEYFARRQLITIFSAPKFCGKYDNHGATMHIDENMLIAFDLYAPLTNSSTNLNRNRSSTYLQS</sequence>
<dbReference type="PROSITE" id="PS00125">
    <property type="entry name" value="SER_THR_PHOSPHATASE"/>
    <property type="match status" value="1"/>
</dbReference>